<dbReference type="InterPro" id="IPR002928">
    <property type="entry name" value="Myosin_tail"/>
</dbReference>
<keyword evidence="5" id="KW-1185">Reference proteome</keyword>
<evidence type="ECO:0000256" key="1">
    <source>
        <dbReference type="ARBA" id="ARBA00023054"/>
    </source>
</evidence>
<feature type="coiled-coil region" evidence="2">
    <location>
        <begin position="432"/>
        <end position="495"/>
    </location>
</feature>
<dbReference type="InterPro" id="IPR050839">
    <property type="entry name" value="Rho-assoc_Ser/Thr_Kinase"/>
</dbReference>
<organism evidence="4 5">
    <name type="scientific">Cryptolaemus montrouzieri</name>
    <dbReference type="NCBI Taxonomy" id="559131"/>
    <lineage>
        <taxon>Eukaryota</taxon>
        <taxon>Metazoa</taxon>
        <taxon>Ecdysozoa</taxon>
        <taxon>Arthropoda</taxon>
        <taxon>Hexapoda</taxon>
        <taxon>Insecta</taxon>
        <taxon>Pterygota</taxon>
        <taxon>Neoptera</taxon>
        <taxon>Endopterygota</taxon>
        <taxon>Coleoptera</taxon>
        <taxon>Polyphaga</taxon>
        <taxon>Cucujiformia</taxon>
        <taxon>Coccinelloidea</taxon>
        <taxon>Coccinellidae</taxon>
        <taxon>Scymninae</taxon>
        <taxon>Scymnini</taxon>
        <taxon>Cryptolaemus</taxon>
    </lineage>
</organism>
<gene>
    <name evidence="4" type="ORF">HHI36_018617</name>
</gene>
<dbReference type="Gene3D" id="1.20.5.370">
    <property type="match status" value="1"/>
</dbReference>
<feature type="coiled-coil region" evidence="2">
    <location>
        <begin position="249"/>
        <end position="382"/>
    </location>
</feature>
<feature type="domain" description="Myosin tail" evidence="3">
    <location>
        <begin position="251"/>
        <end position="493"/>
    </location>
</feature>
<sequence length="502" mass="58168">MATPSTSRWHPQTKKYEYNYGLGINFYQPMIDYLEDKERGVRGKSPHLPWSNEKALREFDPMKTIKTYSDEELNRLARKTEASAKEKLRDFKTTSKSWYQLSQSVSAATITEKIQVKKTEKKKKNILRQINSIQTKMKDDFEYDPTLDKQIAAELKSEQKYLRGKSAKAIEQQLLSKSRKNIAETIEHDVGKSEGSVVARSFNFSGHNRMMEDRLCKAIGESFEVPLENLSAELKSFDKRSQHFFYDKSKATSIEIEQLNARVVEAETRLKTEVTRIKKKLQIQITELEMSLDTANKTNIDLQKTIKKQSLQLTEIQAHYDEIQRQLQVTLDQLSVSQRRVQALTAEAEEIRGNYESALRGKRQAEQQAEEYSSRINELTTINVNLASSKSKIEQELSTVVADYDEITKELRISDERYQRVQVELKHTVEILHEEQERVVKIEAIKKSLEIEVKNLSVRLEEVEANAIVGGKRIISKLEARLRDLEVELDEERDATLKPSRF</sequence>
<dbReference type="InterPro" id="IPR014751">
    <property type="entry name" value="XRCC4-like_C"/>
</dbReference>
<evidence type="ECO:0000259" key="3">
    <source>
        <dbReference type="Pfam" id="PF01576"/>
    </source>
</evidence>
<comment type="caution">
    <text evidence="4">The sequence shown here is derived from an EMBL/GenBank/DDBJ whole genome shotgun (WGS) entry which is preliminary data.</text>
</comment>
<dbReference type="SUPFAM" id="SSF90257">
    <property type="entry name" value="Myosin rod fragments"/>
    <property type="match status" value="1"/>
</dbReference>
<reference evidence="4 5" key="1">
    <citation type="journal article" date="2021" name="BMC Biol.">
        <title>Horizontally acquired antibacterial genes associated with adaptive radiation of ladybird beetles.</title>
        <authorList>
            <person name="Li H.S."/>
            <person name="Tang X.F."/>
            <person name="Huang Y.H."/>
            <person name="Xu Z.Y."/>
            <person name="Chen M.L."/>
            <person name="Du X.Y."/>
            <person name="Qiu B.Y."/>
            <person name="Chen P.T."/>
            <person name="Zhang W."/>
            <person name="Slipinski A."/>
            <person name="Escalona H.E."/>
            <person name="Waterhouse R.M."/>
            <person name="Zwick A."/>
            <person name="Pang H."/>
        </authorList>
    </citation>
    <scope>NUCLEOTIDE SEQUENCE [LARGE SCALE GENOMIC DNA]</scope>
    <source>
        <strain evidence="4">SYSU2018</strain>
    </source>
</reference>
<evidence type="ECO:0000313" key="4">
    <source>
        <dbReference type="EMBL" id="KAL3284456.1"/>
    </source>
</evidence>
<evidence type="ECO:0000256" key="2">
    <source>
        <dbReference type="SAM" id="Coils"/>
    </source>
</evidence>
<dbReference type="PANTHER" id="PTHR22988">
    <property type="entry name" value="MYOTONIC DYSTROPHY S/T KINASE-RELATED"/>
    <property type="match status" value="1"/>
</dbReference>
<name>A0ABD2P1D3_9CUCU</name>
<proteinExistence type="predicted"/>
<protein>
    <recommendedName>
        <fullName evidence="3">Myosin tail domain-containing protein</fullName>
    </recommendedName>
</protein>
<keyword evidence="1 2" id="KW-0175">Coiled coil</keyword>
<dbReference type="PANTHER" id="PTHR22988:SF75">
    <property type="entry name" value="MYOSIN-16-LIKE"/>
    <property type="match status" value="1"/>
</dbReference>
<dbReference type="Proteomes" id="UP001516400">
    <property type="component" value="Unassembled WGS sequence"/>
</dbReference>
<dbReference type="AlphaFoldDB" id="A0ABD2P1D3"/>
<dbReference type="Pfam" id="PF01576">
    <property type="entry name" value="Myosin_tail_1"/>
    <property type="match status" value="1"/>
</dbReference>
<dbReference type="EMBL" id="JABFTP020000165">
    <property type="protein sequence ID" value="KAL3284456.1"/>
    <property type="molecule type" value="Genomic_DNA"/>
</dbReference>
<accession>A0ABD2P1D3</accession>
<evidence type="ECO:0000313" key="5">
    <source>
        <dbReference type="Proteomes" id="UP001516400"/>
    </source>
</evidence>